<dbReference type="AlphaFoldDB" id="A0A859DQ75"/>
<feature type="transmembrane region" description="Helical" evidence="2">
    <location>
        <begin position="58"/>
        <end position="76"/>
    </location>
</feature>
<feature type="transmembrane region" description="Helical" evidence="2">
    <location>
        <begin position="82"/>
        <end position="102"/>
    </location>
</feature>
<dbReference type="Pfam" id="PF04854">
    <property type="entry name" value="DUF624"/>
    <property type="match status" value="1"/>
</dbReference>
<dbReference type="RefSeq" id="WP_157658931.1">
    <property type="nucleotide sequence ID" value="NZ_CP046051.1"/>
</dbReference>
<feature type="transmembrane region" description="Helical" evidence="2">
    <location>
        <begin position="206"/>
        <end position="232"/>
    </location>
</feature>
<keyword evidence="2" id="KW-0812">Transmembrane</keyword>
<dbReference type="EMBL" id="CP046161">
    <property type="protein sequence ID" value="QKO30968.1"/>
    <property type="molecule type" value="Genomic_DNA"/>
</dbReference>
<dbReference type="Proteomes" id="UP000501316">
    <property type="component" value="Chromosome"/>
</dbReference>
<keyword evidence="2" id="KW-1133">Transmembrane helix</keyword>
<proteinExistence type="predicted"/>
<sequence length="321" mass="37022">MYDKHKRKIILLKGSHIMGLFSNYNRPGPGISKNEPKPNRFVHYWQIFGRHFWDFIKLNLLFAVPAILLLVAFVVIDAKTKSILLAGLPLIALSPFLAGLTYETRNYIREEHVFILHDFFQKLKENWKQFLSNGIICYLVYGTLSIAIPFYASAQNQKQLGMPIIIAAFAISFAILFIFTSMQFYIPLQIVTFNMKLSQMYKNAGIFAISALGWNLIAFAISAVLAFFLLSFMWIGQYIALFLLIIFAVALFFLWSFWSYTVNSLVYPIIDRHMLQPALKEKEASEGNESSMMEEEGIPDFTDWDTIHKKDTNDDDDDEED</sequence>
<protein>
    <submittedName>
        <fullName evidence="3">DUF624 domain-containing protein</fullName>
    </submittedName>
</protein>
<organism evidence="3 5">
    <name type="scientific">Caproicibacterium lactatifermentans</name>
    <dbReference type="NCBI Taxonomy" id="2666138"/>
    <lineage>
        <taxon>Bacteria</taxon>
        <taxon>Bacillati</taxon>
        <taxon>Bacillota</taxon>
        <taxon>Clostridia</taxon>
        <taxon>Eubacteriales</taxon>
        <taxon>Oscillospiraceae</taxon>
        <taxon>Caproicibacterium</taxon>
    </lineage>
</organism>
<feature type="transmembrane region" description="Helical" evidence="2">
    <location>
        <begin position="130"/>
        <end position="152"/>
    </location>
</feature>
<name>A0A859DQ75_9FIRM</name>
<dbReference type="InterPro" id="IPR006938">
    <property type="entry name" value="DUF624"/>
</dbReference>
<reference evidence="5 6" key="1">
    <citation type="submission" date="2019-11" db="EMBL/GenBank/DDBJ databases">
        <authorList>
            <person name="Ren C."/>
            <person name="Wang H."/>
            <person name="Xu Y."/>
        </authorList>
    </citation>
    <scope>NUCLEOTIDE SEQUENCE [LARGE SCALE GENOMIC DNA]</scope>
    <source>
        <strain evidence="6">JNU-WLY1368</strain>
        <strain evidence="3 5">LBM 19010</strain>
    </source>
</reference>
<evidence type="ECO:0000256" key="1">
    <source>
        <dbReference type="SAM" id="MobiDB-lite"/>
    </source>
</evidence>
<reference evidence="4" key="2">
    <citation type="journal article" date="2021" name="Appl. Environ. Microbiol.">
        <title>Adaptability of a Caproate-Producing Bacterium Contributes to Its Dominance in an Anaerobic Fermentation System.</title>
        <authorList>
            <person name="Wang H."/>
            <person name="Gu Y."/>
            <person name="Zhou W."/>
            <person name="Zhao D."/>
            <person name="Qiao Z."/>
            <person name="Zheng J."/>
            <person name="Gao J."/>
            <person name="Chen X."/>
            <person name="Ren C."/>
            <person name="Xu Y."/>
        </authorList>
    </citation>
    <scope>NUCLEOTIDE SEQUENCE</scope>
    <source>
        <strain evidence="4">JNU-WLY1368</strain>
    </source>
</reference>
<evidence type="ECO:0000256" key="2">
    <source>
        <dbReference type="SAM" id="Phobius"/>
    </source>
</evidence>
<keyword evidence="6" id="KW-1185">Reference proteome</keyword>
<evidence type="ECO:0000313" key="3">
    <source>
        <dbReference type="EMBL" id="QKN23960.1"/>
    </source>
</evidence>
<gene>
    <name evidence="3" type="ORF">GJQ69_05360</name>
    <name evidence="4" type="ORF">GKP14_08180</name>
</gene>
<reference evidence="4" key="3">
    <citation type="journal article" date="2022" name="Int. J. Syst. Evol. Microbiol.">
        <title>Caproicibacterium lactatifermentans sp. nov., isolated from pit clay used for the production of Chinese strong aroma-type liquor.</title>
        <authorList>
            <person name="Wang H."/>
            <person name="Gu Y."/>
            <person name="Zhao D."/>
            <person name="Qiao Z."/>
            <person name="Zheng J."/>
            <person name="Gao J."/>
            <person name="Ren C."/>
            <person name="Xu Y."/>
        </authorList>
    </citation>
    <scope>NUCLEOTIDE SEQUENCE</scope>
    <source>
        <strain evidence="4">JNU-WLY1368</strain>
    </source>
</reference>
<accession>A0A859DQ75</accession>
<evidence type="ECO:0000313" key="6">
    <source>
        <dbReference type="Proteomes" id="UP000509623"/>
    </source>
</evidence>
<dbReference type="EMBL" id="CP046051">
    <property type="protein sequence ID" value="QKN23960.1"/>
    <property type="molecule type" value="Genomic_DNA"/>
</dbReference>
<keyword evidence="2" id="KW-0472">Membrane</keyword>
<evidence type="ECO:0000313" key="5">
    <source>
        <dbReference type="Proteomes" id="UP000501316"/>
    </source>
</evidence>
<feature type="transmembrane region" description="Helical" evidence="2">
    <location>
        <begin position="164"/>
        <end position="186"/>
    </location>
</feature>
<feature type="region of interest" description="Disordered" evidence="1">
    <location>
        <begin position="282"/>
        <end position="321"/>
    </location>
</feature>
<feature type="transmembrane region" description="Helical" evidence="2">
    <location>
        <begin position="238"/>
        <end position="258"/>
    </location>
</feature>
<dbReference type="Proteomes" id="UP000509623">
    <property type="component" value="Chromosome"/>
</dbReference>
<dbReference type="KEGG" id="clf:GJQ69_05360"/>
<evidence type="ECO:0000313" key="4">
    <source>
        <dbReference type="EMBL" id="QKO30968.1"/>
    </source>
</evidence>